<comment type="caution">
    <text evidence="3">The sequence shown here is derived from an EMBL/GenBank/DDBJ whole genome shotgun (WGS) entry which is preliminary data.</text>
</comment>
<feature type="region of interest" description="Disordered" evidence="1">
    <location>
        <begin position="22"/>
        <end position="77"/>
    </location>
</feature>
<dbReference type="Proteomes" id="UP000567922">
    <property type="component" value="Unassembled WGS sequence"/>
</dbReference>
<dbReference type="AlphaFoldDB" id="A0A839RHN5"/>
<keyword evidence="4" id="KW-1185">Reference proteome</keyword>
<gene>
    <name evidence="3" type="ORF">FHU29_000182</name>
</gene>
<keyword evidence="2" id="KW-0732">Signal</keyword>
<feature type="chain" id="PRO_5032283801" description="Secreted protein" evidence="2">
    <location>
        <begin position="19"/>
        <end position="77"/>
    </location>
</feature>
<name>A0A839RHN5_9ACTN</name>
<evidence type="ECO:0008006" key="5">
    <source>
        <dbReference type="Google" id="ProtNLM"/>
    </source>
</evidence>
<accession>A0A839RHN5</accession>
<organism evidence="3 4">
    <name type="scientific">Hoyosella altamirensis</name>
    <dbReference type="NCBI Taxonomy" id="616997"/>
    <lineage>
        <taxon>Bacteria</taxon>
        <taxon>Bacillati</taxon>
        <taxon>Actinomycetota</taxon>
        <taxon>Actinomycetes</taxon>
        <taxon>Mycobacteriales</taxon>
        <taxon>Hoyosellaceae</taxon>
        <taxon>Hoyosella</taxon>
    </lineage>
</organism>
<evidence type="ECO:0000313" key="3">
    <source>
        <dbReference type="EMBL" id="MBB3035748.1"/>
    </source>
</evidence>
<protein>
    <recommendedName>
        <fullName evidence="5">Secreted protein</fullName>
    </recommendedName>
</protein>
<proteinExistence type="predicted"/>
<evidence type="ECO:0000256" key="2">
    <source>
        <dbReference type="SAM" id="SignalP"/>
    </source>
</evidence>
<dbReference type="EMBL" id="JACHWS010000001">
    <property type="protein sequence ID" value="MBB3035748.1"/>
    <property type="molecule type" value="Genomic_DNA"/>
</dbReference>
<feature type="signal peptide" evidence="2">
    <location>
        <begin position="1"/>
        <end position="18"/>
    </location>
</feature>
<evidence type="ECO:0000313" key="4">
    <source>
        <dbReference type="Proteomes" id="UP000567922"/>
    </source>
</evidence>
<sequence>MMWLVLMYFLYITRKAYASTARSDAKQAGNSVPPIGDRNTGTERETVNVVTTKGAGGEGAAVRSAGRDRGGDSGASA</sequence>
<evidence type="ECO:0000256" key="1">
    <source>
        <dbReference type="SAM" id="MobiDB-lite"/>
    </source>
</evidence>
<reference evidence="3 4" key="1">
    <citation type="submission" date="2020-08" db="EMBL/GenBank/DDBJ databases">
        <title>Sequencing the genomes of 1000 actinobacteria strains.</title>
        <authorList>
            <person name="Klenk H.-P."/>
        </authorList>
    </citation>
    <scope>NUCLEOTIDE SEQUENCE [LARGE SCALE GENOMIC DNA]</scope>
    <source>
        <strain evidence="3 4">DSM 45258</strain>
    </source>
</reference>